<dbReference type="PANTHER" id="PTHR32039">
    <property type="entry name" value="MAGNESIUM-CHELATASE SUBUNIT CHLI"/>
    <property type="match status" value="1"/>
</dbReference>
<dbReference type="AlphaFoldDB" id="A0A255H4K4"/>
<keyword evidence="4" id="KW-1185">Reference proteome</keyword>
<dbReference type="InterPro" id="IPR000523">
    <property type="entry name" value="Mg_chelatse_chII-like_cat_dom"/>
</dbReference>
<dbReference type="GO" id="GO:0005524">
    <property type="term" value="F:ATP binding"/>
    <property type="evidence" value="ECO:0007669"/>
    <property type="project" value="InterPro"/>
</dbReference>
<dbReference type="OrthoDB" id="9813147at2"/>
<dbReference type="CDD" id="cd00009">
    <property type="entry name" value="AAA"/>
    <property type="match status" value="1"/>
</dbReference>
<dbReference type="InterPro" id="IPR025158">
    <property type="entry name" value="Mg_chelat-rel_C"/>
</dbReference>
<dbReference type="RefSeq" id="WP_094363908.1">
    <property type="nucleotide sequence ID" value="NZ_NMVQ01000012.1"/>
</dbReference>
<proteinExistence type="inferred from homology"/>
<name>A0A255H4K4_9ACTN</name>
<evidence type="ECO:0000313" key="3">
    <source>
        <dbReference type="EMBL" id="OYO22163.1"/>
    </source>
</evidence>
<dbReference type="EMBL" id="NMVQ01000012">
    <property type="protein sequence ID" value="OYO22163.1"/>
    <property type="molecule type" value="Genomic_DNA"/>
</dbReference>
<dbReference type="NCBIfam" id="TIGR00368">
    <property type="entry name" value="YifB family Mg chelatase-like AAA ATPase"/>
    <property type="match status" value="1"/>
</dbReference>
<dbReference type="SUPFAM" id="SSF52540">
    <property type="entry name" value="P-loop containing nucleoside triphosphate hydrolases"/>
    <property type="match status" value="1"/>
</dbReference>
<comment type="similarity">
    <text evidence="1">Belongs to the Mg-chelatase subunits D/I family. ComM subfamily.</text>
</comment>
<feature type="domain" description="AAA+ ATPase" evidence="2">
    <location>
        <begin position="212"/>
        <end position="398"/>
    </location>
</feature>
<comment type="caution">
    <text evidence="3">The sequence shown here is derived from an EMBL/GenBank/DDBJ whole genome shotgun (WGS) entry which is preliminary data.</text>
</comment>
<evidence type="ECO:0000256" key="1">
    <source>
        <dbReference type="ARBA" id="ARBA00006354"/>
    </source>
</evidence>
<dbReference type="InterPro" id="IPR003593">
    <property type="entry name" value="AAA+_ATPase"/>
</dbReference>
<dbReference type="InterPro" id="IPR004482">
    <property type="entry name" value="Mg_chelat-rel"/>
</dbReference>
<dbReference type="InterPro" id="IPR027417">
    <property type="entry name" value="P-loop_NTPase"/>
</dbReference>
<dbReference type="Pfam" id="PF13541">
    <property type="entry name" value="ChlI"/>
    <property type="match status" value="1"/>
</dbReference>
<dbReference type="InterPro" id="IPR045006">
    <property type="entry name" value="CHLI-like"/>
</dbReference>
<dbReference type="InterPro" id="IPR014721">
    <property type="entry name" value="Ribsml_uS5_D2-typ_fold_subgr"/>
</dbReference>
<dbReference type="InterPro" id="IPR020568">
    <property type="entry name" value="Ribosomal_Su5_D2-typ_SF"/>
</dbReference>
<protein>
    <submittedName>
        <fullName evidence="3">Mg chelatase-like protein</fullName>
    </submittedName>
</protein>
<dbReference type="Proteomes" id="UP000216311">
    <property type="component" value="Unassembled WGS sequence"/>
</dbReference>
<dbReference type="Gene3D" id="3.40.50.300">
    <property type="entry name" value="P-loop containing nucleotide triphosphate hydrolases"/>
    <property type="match status" value="1"/>
</dbReference>
<organism evidence="3 4">
    <name type="scientific">Enemella dayhoffiae</name>
    <dbReference type="NCBI Taxonomy" id="2016507"/>
    <lineage>
        <taxon>Bacteria</taxon>
        <taxon>Bacillati</taxon>
        <taxon>Actinomycetota</taxon>
        <taxon>Actinomycetes</taxon>
        <taxon>Propionibacteriales</taxon>
        <taxon>Propionibacteriaceae</taxon>
        <taxon>Enemella</taxon>
    </lineage>
</organism>
<reference evidence="3 4" key="1">
    <citation type="submission" date="2017-07" db="EMBL/GenBank/DDBJ databases">
        <title>Draft whole genome sequences of clinical Proprionibacteriaceae strains.</title>
        <authorList>
            <person name="Bernier A.-M."/>
            <person name="Bernard K."/>
            <person name="Domingo M.-C."/>
        </authorList>
    </citation>
    <scope>NUCLEOTIDE SEQUENCE [LARGE SCALE GENOMIC DNA]</scope>
    <source>
        <strain evidence="3 4">NML 130396</strain>
    </source>
</reference>
<accession>A0A255H4K4</accession>
<dbReference type="Pfam" id="PF13335">
    <property type="entry name" value="Mg_chelatase_C"/>
    <property type="match status" value="1"/>
</dbReference>
<dbReference type="Gene3D" id="3.30.230.10">
    <property type="match status" value="1"/>
</dbReference>
<gene>
    <name evidence="3" type="ORF">CGZ93_09735</name>
</gene>
<sequence length="511" mass="54161">MALARACSVALIGMDGELVEIQAHTGAGLPRTVLVGLPDTSLYESRDRCKAAVASAGFRWPDSLLTINLTPATLPKAGSHYDLGITASVLAAAEVVPAAALEGVVLMGELGLDGRVRPVRGVLPALLAARLHGIERAVVPSQQLGEARLVSGMRCRGVATVAELVDLLHGQPVPEPEPAPSSASDAGAATKDLADVMGQPEARWALEVAAAGRHHLYLHGPPGVGKTMLAERLSTLLPDLSAVEALEVAAVRSMAGAEVPDQLSLRPPYADPHHSASVGSLIGGGGRMLRPGAISLAHRGVLFLDEAPEFPNKALESLRTPLESGTVLLGRTQHQARFPAQFQLVLAANPCPCGMADTPGGNCHCAPHAVRRYRGRVSGPILDRIDIQQRLMPVRRSLRQPDGDAETSAQVLERVLAARDRQRHRLLGTGWRTNGEVPGPYLRTRLPLPQGYEDYDQAVLRGRLSSRGVDKCLRIAWTLADLAGLAAPTRTEVRRSIALRRGEIAPSTEAA</sequence>
<dbReference type="Pfam" id="PF01078">
    <property type="entry name" value="Mg_chelatase"/>
    <property type="match status" value="1"/>
</dbReference>
<dbReference type="PANTHER" id="PTHR32039:SF7">
    <property type="entry name" value="COMPETENCE PROTEIN COMM"/>
    <property type="match status" value="1"/>
</dbReference>
<evidence type="ECO:0000313" key="4">
    <source>
        <dbReference type="Proteomes" id="UP000216311"/>
    </source>
</evidence>
<dbReference type="SMART" id="SM00382">
    <property type="entry name" value="AAA"/>
    <property type="match status" value="1"/>
</dbReference>
<evidence type="ECO:0000259" key="2">
    <source>
        <dbReference type="SMART" id="SM00382"/>
    </source>
</evidence>
<dbReference type="SUPFAM" id="SSF54211">
    <property type="entry name" value="Ribosomal protein S5 domain 2-like"/>
    <property type="match status" value="1"/>
</dbReference>